<keyword evidence="2" id="KW-0812">Transmembrane</keyword>
<reference evidence="5" key="1">
    <citation type="journal article" date="2019" name="Int. J. Syst. Evol. Microbiol.">
        <title>The Global Catalogue of Microorganisms (GCM) 10K type strain sequencing project: providing services to taxonomists for standard genome sequencing and annotation.</title>
        <authorList>
            <consortium name="The Broad Institute Genomics Platform"/>
            <consortium name="The Broad Institute Genome Sequencing Center for Infectious Disease"/>
            <person name="Wu L."/>
            <person name="Ma J."/>
        </authorList>
    </citation>
    <scope>NUCLEOTIDE SEQUENCE [LARGE SCALE GENOMIC DNA]</scope>
    <source>
        <strain evidence="5">IBRC-M 10908</strain>
    </source>
</reference>
<feature type="transmembrane region" description="Helical" evidence="2">
    <location>
        <begin position="94"/>
        <end position="111"/>
    </location>
</feature>
<evidence type="ECO:0000256" key="1">
    <source>
        <dbReference type="SAM" id="MobiDB-lite"/>
    </source>
</evidence>
<sequence>MRPKICGGLAGVACGGAAVAVGHLAAMAFAREASPVLAVAAVVVDATPEPVKHFAIETFGIYDKVVLLAGIAVILAGLSILVGILALTHPVAGPAALLAMGVVGAAAALSRPASEPWWALPSVAGTAAAMFVFIYLYRPAAPVSEGGPGTTVDRRKLLIAGAGVGAAGVAGGLLSTAFTPDGGRPQVRLPDPASTAADHKTFTDPGIAPFHTPNADFYRVDTALTVPRLDIADYRLRIGGRVDNPLEFEYRDLLDMRLIERDLTLTCVSNQVGGTLVGNARWLGVPLEDLLALARPHEGADQVVGHSADGWTCGTPTSVCIDGRDAILAVAMNGEPLPYEHGFPVRMIVPGLYGYCSATKWLVELELSTFEDFDAYWVRRGWAPTAPVKVSSRIDTPKPLAELSAGTRTVAGVAWAQQRGIRGVRVRVDDGPWTATELAPVMGTDTWRQWRWQWDATPGRHRLEVLAVTHDDETQTAERKDTFPDGSTGRHSLVVTVR</sequence>
<comment type="caution">
    <text evidence="4">The sequence shown here is derived from an EMBL/GenBank/DDBJ whole genome shotgun (WGS) entry which is preliminary data.</text>
</comment>
<feature type="transmembrane region" description="Helical" evidence="2">
    <location>
        <begin position="157"/>
        <end position="178"/>
    </location>
</feature>
<feature type="domain" description="Oxidoreductase molybdopterin-binding" evidence="3">
    <location>
        <begin position="224"/>
        <end position="377"/>
    </location>
</feature>
<dbReference type="SUPFAM" id="SSF81296">
    <property type="entry name" value="E set domains"/>
    <property type="match status" value="1"/>
</dbReference>
<keyword evidence="2" id="KW-1133">Transmembrane helix</keyword>
<dbReference type="PANTHER" id="PTHR19372:SF7">
    <property type="entry name" value="SULFITE OXIDASE, MITOCHONDRIAL"/>
    <property type="match status" value="1"/>
</dbReference>
<gene>
    <name evidence="4" type="ORF">ACFPET_19920</name>
</gene>
<dbReference type="SUPFAM" id="SSF56524">
    <property type="entry name" value="Oxidoreductase molybdopterin-binding domain"/>
    <property type="match status" value="1"/>
</dbReference>
<dbReference type="InterPro" id="IPR014756">
    <property type="entry name" value="Ig_E-set"/>
</dbReference>
<keyword evidence="2" id="KW-0472">Membrane</keyword>
<dbReference type="Gene3D" id="2.60.40.650">
    <property type="match status" value="1"/>
</dbReference>
<dbReference type="Pfam" id="PF00174">
    <property type="entry name" value="Oxidored_molyb"/>
    <property type="match status" value="1"/>
</dbReference>
<dbReference type="PANTHER" id="PTHR19372">
    <property type="entry name" value="SULFITE REDUCTASE"/>
    <property type="match status" value="1"/>
</dbReference>
<organism evidence="4 5">
    <name type="scientific">Salininema proteolyticum</name>
    <dbReference type="NCBI Taxonomy" id="1607685"/>
    <lineage>
        <taxon>Bacteria</taxon>
        <taxon>Bacillati</taxon>
        <taxon>Actinomycetota</taxon>
        <taxon>Actinomycetes</taxon>
        <taxon>Glycomycetales</taxon>
        <taxon>Glycomycetaceae</taxon>
        <taxon>Salininema</taxon>
    </lineage>
</organism>
<feature type="compositionally biased region" description="Basic and acidic residues" evidence="1">
    <location>
        <begin position="473"/>
        <end position="483"/>
    </location>
</feature>
<evidence type="ECO:0000313" key="5">
    <source>
        <dbReference type="Proteomes" id="UP001595823"/>
    </source>
</evidence>
<dbReference type="InterPro" id="IPR000572">
    <property type="entry name" value="OxRdtase_Mopterin-bd_dom"/>
</dbReference>
<name>A0ABV8U2Z9_9ACTN</name>
<evidence type="ECO:0000256" key="2">
    <source>
        <dbReference type="SAM" id="Phobius"/>
    </source>
</evidence>
<keyword evidence="5" id="KW-1185">Reference proteome</keyword>
<proteinExistence type="predicted"/>
<dbReference type="EMBL" id="JBHSDK010000034">
    <property type="protein sequence ID" value="MFC4337468.1"/>
    <property type="molecule type" value="Genomic_DNA"/>
</dbReference>
<evidence type="ECO:0000259" key="3">
    <source>
        <dbReference type="Pfam" id="PF00174"/>
    </source>
</evidence>
<feature type="transmembrane region" description="Helical" evidence="2">
    <location>
        <begin position="117"/>
        <end position="137"/>
    </location>
</feature>
<dbReference type="InterPro" id="IPR036374">
    <property type="entry name" value="OxRdtase_Mopterin-bd_sf"/>
</dbReference>
<dbReference type="Gene3D" id="3.90.420.10">
    <property type="entry name" value="Oxidoreductase, molybdopterin-binding domain"/>
    <property type="match status" value="1"/>
</dbReference>
<protein>
    <submittedName>
        <fullName evidence="4">Molybdopterin-dependent oxidoreductase</fullName>
    </submittedName>
</protein>
<evidence type="ECO:0000313" key="4">
    <source>
        <dbReference type="EMBL" id="MFC4337468.1"/>
    </source>
</evidence>
<dbReference type="Proteomes" id="UP001595823">
    <property type="component" value="Unassembled WGS sequence"/>
</dbReference>
<accession>A0ABV8U2Z9</accession>
<feature type="transmembrane region" description="Helical" evidence="2">
    <location>
        <begin position="65"/>
        <end position="87"/>
    </location>
</feature>
<dbReference type="RefSeq" id="WP_380624491.1">
    <property type="nucleotide sequence ID" value="NZ_JBHSDK010000034.1"/>
</dbReference>
<feature type="region of interest" description="Disordered" evidence="1">
    <location>
        <begin position="473"/>
        <end position="498"/>
    </location>
</feature>